<evidence type="ECO:0000313" key="2">
    <source>
        <dbReference type="EMBL" id="MFB9690030.1"/>
    </source>
</evidence>
<dbReference type="Proteomes" id="UP001589535">
    <property type="component" value="Unassembled WGS sequence"/>
</dbReference>
<evidence type="ECO:0000313" key="3">
    <source>
        <dbReference type="Proteomes" id="UP001589535"/>
    </source>
</evidence>
<protein>
    <submittedName>
        <fullName evidence="2">VOC family protein</fullName>
    </submittedName>
</protein>
<dbReference type="EMBL" id="JBHMBK010000045">
    <property type="protein sequence ID" value="MFB9690030.1"/>
    <property type="molecule type" value="Genomic_DNA"/>
</dbReference>
<accession>A0ABV5UH74</accession>
<evidence type="ECO:0000259" key="1">
    <source>
        <dbReference type="PROSITE" id="PS51819"/>
    </source>
</evidence>
<dbReference type="InterPro" id="IPR037523">
    <property type="entry name" value="VOC_core"/>
</dbReference>
<dbReference type="PROSITE" id="PS51819">
    <property type="entry name" value="VOC"/>
    <property type="match status" value="1"/>
</dbReference>
<comment type="caution">
    <text evidence="2">The sequence shown here is derived from an EMBL/GenBank/DDBJ whole genome shotgun (WGS) entry which is preliminary data.</text>
</comment>
<feature type="domain" description="VOC" evidence="1">
    <location>
        <begin position="1"/>
        <end position="137"/>
    </location>
</feature>
<dbReference type="InterPro" id="IPR025870">
    <property type="entry name" value="Glyoxalase-like_dom"/>
</dbReference>
<dbReference type="Gene3D" id="3.10.180.10">
    <property type="entry name" value="2,3-Dihydroxybiphenyl 1,2-Dioxygenase, domain 1"/>
    <property type="match status" value="1"/>
</dbReference>
<dbReference type="PANTHER" id="PTHR40265:SF1">
    <property type="entry name" value="GLYOXALASE-LIKE DOMAIN-CONTAINING PROTEIN"/>
    <property type="match status" value="1"/>
</dbReference>
<dbReference type="SUPFAM" id="SSF54593">
    <property type="entry name" value="Glyoxalase/Bleomycin resistance protein/Dihydroxybiphenyl dioxygenase"/>
    <property type="match status" value="1"/>
</dbReference>
<name>A0ABV5UH74_9PSEU</name>
<sequence>MIDHILYATPDLESGVDDLNRRFGVRLSPGGRHLELGTRNYLADLGDRTYFEVLGPDPDLPAPAHGRPLGIDDLTEPRLSTWAARVDDLDETVRTAVANGCRFDPVVAMSRDRGDGVHLAWRAAAPAEGQGFGGVIPFLVQWETDAYAAELSTKGMHLVSLVVSHPDTEMVRGHLASLDLADCVAVRQAAKPSLQATLRTPAGEVTLG</sequence>
<proteinExistence type="predicted"/>
<dbReference type="PANTHER" id="PTHR40265">
    <property type="entry name" value="BLL2707 PROTEIN"/>
    <property type="match status" value="1"/>
</dbReference>
<organism evidence="2 3">
    <name type="scientific">Amycolatopsis plumensis</name>
    <dbReference type="NCBI Taxonomy" id="236508"/>
    <lineage>
        <taxon>Bacteria</taxon>
        <taxon>Bacillati</taxon>
        <taxon>Actinomycetota</taxon>
        <taxon>Actinomycetes</taxon>
        <taxon>Pseudonocardiales</taxon>
        <taxon>Pseudonocardiaceae</taxon>
        <taxon>Amycolatopsis</taxon>
    </lineage>
</organism>
<dbReference type="InterPro" id="IPR029068">
    <property type="entry name" value="Glyas_Bleomycin-R_OHBP_Dase"/>
</dbReference>
<dbReference type="Pfam" id="PF13468">
    <property type="entry name" value="Glyoxalase_3"/>
    <property type="match status" value="1"/>
</dbReference>
<gene>
    <name evidence="2" type="ORF">ACFFTO_38145</name>
</gene>
<reference evidence="2 3" key="1">
    <citation type="submission" date="2024-09" db="EMBL/GenBank/DDBJ databases">
        <authorList>
            <person name="Sun Q."/>
            <person name="Mori K."/>
        </authorList>
    </citation>
    <scope>NUCLEOTIDE SEQUENCE [LARGE SCALE GENOMIC DNA]</scope>
    <source>
        <strain evidence="2 3">JCM 13852</strain>
    </source>
</reference>
<keyword evidence="3" id="KW-1185">Reference proteome</keyword>
<dbReference type="RefSeq" id="WP_378204759.1">
    <property type="nucleotide sequence ID" value="NZ_JBHMBK010000045.1"/>
</dbReference>